<dbReference type="Proteomes" id="UP000435036">
    <property type="component" value="Unassembled WGS sequence"/>
</dbReference>
<dbReference type="RefSeq" id="WP_160368159.1">
    <property type="nucleotide sequence ID" value="NZ_WSQA01000003.1"/>
</dbReference>
<dbReference type="Pfam" id="PF05117">
    <property type="entry name" value="DUF695"/>
    <property type="match status" value="1"/>
</dbReference>
<evidence type="ECO:0000313" key="2">
    <source>
        <dbReference type="EMBL" id="MVZ61502.1"/>
    </source>
</evidence>
<evidence type="ECO:0000313" key="3">
    <source>
        <dbReference type="Proteomes" id="UP000435036"/>
    </source>
</evidence>
<gene>
    <name evidence="2" type="ORF">GQF63_05665</name>
</gene>
<comment type="caution">
    <text evidence="2">The sequence shown here is derived from an EMBL/GenBank/DDBJ whole genome shotgun (WGS) entry which is preliminary data.</text>
</comment>
<sequence>MSIFNKIFKSSNSPKKDVKTIKDFWEWFVQEEARFYKAIQQGDRIEEDFFIFLSEKLAKLNERIFFLVGMEKKTKIAELILTPDAVVKNIAFIEDLIAAAPNLPNWKFTALKQASDIDSFEIRMGDMLYNKENINFYPIEHSAYPDQIDLVMVYDHYDENRHHEIYNGVCIYLDNVLGEYKSITMIDNLSVCGPATDLPELISIDKLEAYLTWREKEFVERYHDVRHNSAEDSFASFEGSVDDGTPLYAIVNNSILHWDYKASHPWILLVMVHYQPRPEDGFPSQEEYERLEQLENDLMEKLPEEDGYILVVRETGNGLREVSFACHEFRKPSRVMDAITRKYAQQFQIEYDIFKDKYWRTFEKFAE</sequence>
<dbReference type="AlphaFoldDB" id="A0A6N8L141"/>
<keyword evidence="3" id="KW-1185">Reference proteome</keyword>
<dbReference type="EMBL" id="WSQA01000003">
    <property type="protein sequence ID" value="MVZ61502.1"/>
    <property type="molecule type" value="Genomic_DNA"/>
</dbReference>
<dbReference type="InterPro" id="IPR016097">
    <property type="entry name" value="DUF695"/>
</dbReference>
<evidence type="ECO:0000259" key="1">
    <source>
        <dbReference type="Pfam" id="PF05117"/>
    </source>
</evidence>
<reference evidence="2 3" key="1">
    <citation type="submission" date="2019-12" db="EMBL/GenBank/DDBJ databases">
        <authorList>
            <person name="Dong K."/>
        </authorList>
    </citation>
    <scope>NUCLEOTIDE SEQUENCE [LARGE SCALE GENOMIC DNA]</scope>
    <source>
        <strain evidence="2 3">JCM 31225</strain>
    </source>
</reference>
<name>A0A6N8L141_9SPHI</name>
<dbReference type="OrthoDB" id="9151249at2"/>
<organism evidence="2 3">
    <name type="scientific">Sphingobacterium humi</name>
    <dbReference type="NCBI Taxonomy" id="1796905"/>
    <lineage>
        <taxon>Bacteria</taxon>
        <taxon>Pseudomonadati</taxon>
        <taxon>Bacteroidota</taxon>
        <taxon>Sphingobacteriia</taxon>
        <taxon>Sphingobacteriales</taxon>
        <taxon>Sphingobacteriaceae</taxon>
        <taxon>Sphingobacterium</taxon>
    </lineage>
</organism>
<protein>
    <submittedName>
        <fullName evidence="2">DUF695 domain-containing protein</fullName>
    </submittedName>
</protein>
<feature type="domain" description="DUF695" evidence="1">
    <location>
        <begin position="262"/>
        <end position="365"/>
    </location>
</feature>
<proteinExistence type="predicted"/>
<accession>A0A6N8L141</accession>